<protein>
    <submittedName>
        <fullName evidence="1">Uncharacterized protein</fullName>
    </submittedName>
</protein>
<reference evidence="1" key="2">
    <citation type="submission" date="2020-11" db="EMBL/GenBank/DDBJ databases">
        <authorList>
            <person name="McCartney M.A."/>
            <person name="Auch B."/>
            <person name="Kono T."/>
            <person name="Mallez S."/>
            <person name="Becker A."/>
            <person name="Gohl D.M."/>
            <person name="Silverstein K.A.T."/>
            <person name="Koren S."/>
            <person name="Bechman K.B."/>
            <person name="Herman A."/>
            <person name="Abrahante J.E."/>
            <person name="Garbe J."/>
        </authorList>
    </citation>
    <scope>NUCLEOTIDE SEQUENCE</scope>
    <source>
        <strain evidence="1">Duluth1</strain>
        <tissue evidence="1">Whole animal</tissue>
    </source>
</reference>
<dbReference type="EMBL" id="JAIWYP010000011">
    <property type="protein sequence ID" value="KAH3738171.1"/>
    <property type="molecule type" value="Genomic_DNA"/>
</dbReference>
<keyword evidence="2" id="KW-1185">Reference proteome</keyword>
<reference evidence="1" key="1">
    <citation type="journal article" date="2019" name="bioRxiv">
        <title>The Genome of the Zebra Mussel, Dreissena polymorpha: A Resource for Invasive Species Research.</title>
        <authorList>
            <person name="McCartney M.A."/>
            <person name="Auch B."/>
            <person name="Kono T."/>
            <person name="Mallez S."/>
            <person name="Zhang Y."/>
            <person name="Obille A."/>
            <person name="Becker A."/>
            <person name="Abrahante J.E."/>
            <person name="Garbe J."/>
            <person name="Badalamenti J.P."/>
            <person name="Herman A."/>
            <person name="Mangelson H."/>
            <person name="Liachko I."/>
            <person name="Sullivan S."/>
            <person name="Sone E.D."/>
            <person name="Koren S."/>
            <person name="Silverstein K.A.T."/>
            <person name="Beckman K.B."/>
            <person name="Gohl D.M."/>
        </authorList>
    </citation>
    <scope>NUCLEOTIDE SEQUENCE</scope>
    <source>
        <strain evidence="1">Duluth1</strain>
        <tissue evidence="1">Whole animal</tissue>
    </source>
</reference>
<evidence type="ECO:0000313" key="1">
    <source>
        <dbReference type="EMBL" id="KAH3738171.1"/>
    </source>
</evidence>
<dbReference type="Proteomes" id="UP000828390">
    <property type="component" value="Unassembled WGS sequence"/>
</dbReference>
<proteinExistence type="predicted"/>
<sequence>MPFDTDKQKKIIDVVKRAVSMLAENKNSILFNIAPGVSGETVFSDAYAELKVSERAIQGFYET</sequence>
<name>A0A9D4D593_DREPO</name>
<evidence type="ECO:0000313" key="2">
    <source>
        <dbReference type="Proteomes" id="UP000828390"/>
    </source>
</evidence>
<comment type="caution">
    <text evidence="1">The sequence shown here is derived from an EMBL/GenBank/DDBJ whole genome shotgun (WGS) entry which is preliminary data.</text>
</comment>
<accession>A0A9D4D593</accession>
<organism evidence="1 2">
    <name type="scientific">Dreissena polymorpha</name>
    <name type="common">Zebra mussel</name>
    <name type="synonym">Mytilus polymorpha</name>
    <dbReference type="NCBI Taxonomy" id="45954"/>
    <lineage>
        <taxon>Eukaryota</taxon>
        <taxon>Metazoa</taxon>
        <taxon>Spiralia</taxon>
        <taxon>Lophotrochozoa</taxon>
        <taxon>Mollusca</taxon>
        <taxon>Bivalvia</taxon>
        <taxon>Autobranchia</taxon>
        <taxon>Heteroconchia</taxon>
        <taxon>Euheterodonta</taxon>
        <taxon>Imparidentia</taxon>
        <taxon>Neoheterodontei</taxon>
        <taxon>Myida</taxon>
        <taxon>Dreissenoidea</taxon>
        <taxon>Dreissenidae</taxon>
        <taxon>Dreissena</taxon>
    </lineage>
</organism>
<dbReference type="AlphaFoldDB" id="A0A9D4D593"/>
<gene>
    <name evidence="1" type="ORF">DPMN_044799</name>
</gene>